<evidence type="ECO:0000259" key="3">
    <source>
        <dbReference type="SMART" id="SM00909"/>
    </source>
</evidence>
<dbReference type="Pfam" id="PF10646">
    <property type="entry name" value="Germane"/>
    <property type="match status" value="1"/>
</dbReference>
<feature type="signal peptide" evidence="2">
    <location>
        <begin position="1"/>
        <end position="21"/>
    </location>
</feature>
<dbReference type="PROSITE" id="PS51257">
    <property type="entry name" value="PROKAR_LIPOPROTEIN"/>
    <property type="match status" value="1"/>
</dbReference>
<reference evidence="5" key="1">
    <citation type="submission" date="2023-05" db="EMBL/GenBank/DDBJ databases">
        <title>Draft genome of Pseudofrankia sp. BMG5.37.</title>
        <authorList>
            <person name="Gtari M."/>
            <person name="Ghodhbane F."/>
            <person name="Sbissi I."/>
        </authorList>
    </citation>
    <scope>NUCLEOTIDE SEQUENCE [LARGE SCALE GENOMIC DNA]</scope>
    <source>
        <strain evidence="5">BMG 814</strain>
    </source>
</reference>
<protein>
    <submittedName>
        <fullName evidence="4">GerMN domain-containing protein</fullName>
    </submittedName>
</protein>
<accession>A0ABT9IIL0</accession>
<dbReference type="RefSeq" id="WP_306001924.1">
    <property type="nucleotide sequence ID" value="NZ_JASNFN010000048.1"/>
</dbReference>
<dbReference type="EMBL" id="JASNFN010000048">
    <property type="protein sequence ID" value="MDP5185423.1"/>
    <property type="molecule type" value="Genomic_DNA"/>
</dbReference>
<dbReference type="SMART" id="SM00909">
    <property type="entry name" value="Germane"/>
    <property type="match status" value="1"/>
</dbReference>
<evidence type="ECO:0000313" key="4">
    <source>
        <dbReference type="EMBL" id="MDP5185423.1"/>
    </source>
</evidence>
<feature type="region of interest" description="Disordered" evidence="1">
    <location>
        <begin position="191"/>
        <end position="242"/>
    </location>
</feature>
<comment type="caution">
    <text evidence="4">The sequence shown here is derived from an EMBL/GenBank/DDBJ whole genome shotgun (WGS) entry which is preliminary data.</text>
</comment>
<dbReference type="Pfam" id="PF24837">
    <property type="entry name" value="AMIN-like"/>
    <property type="match status" value="1"/>
</dbReference>
<dbReference type="InterPro" id="IPR019606">
    <property type="entry name" value="GerMN"/>
</dbReference>
<proteinExistence type="predicted"/>
<evidence type="ECO:0000256" key="1">
    <source>
        <dbReference type="SAM" id="MobiDB-lite"/>
    </source>
</evidence>
<gene>
    <name evidence="4" type="ORF">QOZ88_22550</name>
</gene>
<keyword evidence="2" id="KW-0732">Signal</keyword>
<feature type="domain" description="GerMN" evidence="3">
    <location>
        <begin position="87"/>
        <end position="172"/>
    </location>
</feature>
<sequence length="372" mass="36818">MNRLRRAGALGAVLAVTAACGVPTGDGPSTIAPADVPYGLAAPTSPPTAAPSAVPADEAGWAYLVGADGALVPRARDSGTGSPEERLGELLTALAAGPTEEERAQGLSTALPSGVALTVAIDGATATIDLSGGAPLSSNRRAVAQLVLTAASLPGVEAVLLTSDGEPVEAPLPSGALTDAPLLPADYAVFLSPPPESPPAASPVPTTAVPPPGTTAPRPVPTVPPPFVADTRPDTAAASPGAAVTVTDVRAGRHEGFDRVVFEVGGAGLPGWDARYVPGARSAGSGLPVDVAGDAVLQLVLTGVGLPGDTGVAPYAGPDPVTAGGAAVQEVVLDTIFEGQMVSFLGTAGERPFRVYRLQSPNRVVVEVLHQG</sequence>
<feature type="chain" id="PRO_5046352393" evidence="2">
    <location>
        <begin position="22"/>
        <end position="372"/>
    </location>
</feature>
<dbReference type="InterPro" id="IPR056303">
    <property type="entry name" value="AMIN-like"/>
</dbReference>
<evidence type="ECO:0000256" key="2">
    <source>
        <dbReference type="SAM" id="SignalP"/>
    </source>
</evidence>
<organism evidence="4 5">
    <name type="scientific">Blastococcus carthaginiensis</name>
    <dbReference type="NCBI Taxonomy" id="3050034"/>
    <lineage>
        <taxon>Bacteria</taxon>
        <taxon>Bacillati</taxon>
        <taxon>Actinomycetota</taxon>
        <taxon>Actinomycetes</taxon>
        <taxon>Geodermatophilales</taxon>
        <taxon>Geodermatophilaceae</taxon>
        <taxon>Blastococcus</taxon>
    </lineage>
</organism>
<name>A0ABT9IIL0_9ACTN</name>
<keyword evidence="5" id="KW-1185">Reference proteome</keyword>
<evidence type="ECO:0000313" key="5">
    <source>
        <dbReference type="Proteomes" id="UP001233673"/>
    </source>
</evidence>
<feature type="compositionally biased region" description="Pro residues" evidence="1">
    <location>
        <begin position="192"/>
        <end position="227"/>
    </location>
</feature>
<dbReference type="Proteomes" id="UP001233673">
    <property type="component" value="Unassembled WGS sequence"/>
</dbReference>